<feature type="domain" description="Fe/B12 periplasmic-binding" evidence="7">
    <location>
        <begin position="28"/>
        <end position="285"/>
    </location>
</feature>
<dbReference type="GO" id="GO:0030288">
    <property type="term" value="C:outer membrane-bounded periplasmic space"/>
    <property type="evidence" value="ECO:0007669"/>
    <property type="project" value="TreeGrafter"/>
</dbReference>
<evidence type="ECO:0000256" key="4">
    <source>
        <dbReference type="ARBA" id="ARBA00022496"/>
    </source>
</evidence>
<evidence type="ECO:0000256" key="3">
    <source>
        <dbReference type="ARBA" id="ARBA00022448"/>
    </source>
</evidence>
<keyword evidence="5 6" id="KW-0732">Signal</keyword>
<dbReference type="Pfam" id="PF01497">
    <property type="entry name" value="Peripla_BP_2"/>
    <property type="match status" value="1"/>
</dbReference>
<keyword evidence="4" id="KW-0410">Iron transport</keyword>
<feature type="signal peptide" evidence="6">
    <location>
        <begin position="1"/>
        <end position="20"/>
    </location>
</feature>
<evidence type="ECO:0000256" key="5">
    <source>
        <dbReference type="ARBA" id="ARBA00022729"/>
    </source>
</evidence>
<keyword evidence="3" id="KW-0813">Transport</keyword>
<dbReference type="AlphaFoldDB" id="A0A1C3HG20"/>
<evidence type="ECO:0000259" key="7">
    <source>
        <dbReference type="PROSITE" id="PS50983"/>
    </source>
</evidence>
<dbReference type="InterPro" id="IPR051313">
    <property type="entry name" value="Bact_iron-sidero_bind"/>
</dbReference>
<dbReference type="PRINTS" id="PR01715">
    <property type="entry name" value="FERRIBNDNGPP"/>
</dbReference>
<gene>
    <name evidence="8" type="ORF">PWN146_02651</name>
</gene>
<dbReference type="GO" id="GO:1901678">
    <property type="term" value="P:iron coordination entity transport"/>
    <property type="evidence" value="ECO:0007669"/>
    <property type="project" value="UniProtKB-ARBA"/>
</dbReference>
<keyword evidence="4" id="KW-0408">Iron</keyword>
<comment type="subcellular location">
    <subcellularLocation>
        <location evidence="1">Cell envelope</location>
    </subcellularLocation>
</comment>
<name>A0A1C3HG20_SERMA</name>
<reference evidence="8" key="1">
    <citation type="submission" date="2016-05" db="EMBL/GenBank/DDBJ databases">
        <authorList>
            <person name="Cock P.J.A."/>
            <person name="Cock P.J.A."/>
        </authorList>
    </citation>
    <scope>NUCLEOTIDE SEQUENCE</scope>
    <source>
        <strain evidence="8">PWN146_assembly</strain>
    </source>
</reference>
<dbReference type="PANTHER" id="PTHR30532:SF1">
    <property type="entry name" value="IRON(3+)-HYDROXAMATE-BINDING PROTEIN FHUD"/>
    <property type="match status" value="1"/>
</dbReference>
<dbReference type="InterPro" id="IPR002491">
    <property type="entry name" value="ABC_transptr_periplasmic_BD"/>
</dbReference>
<dbReference type="CDD" id="cd01146">
    <property type="entry name" value="FhuD"/>
    <property type="match status" value="1"/>
</dbReference>
<evidence type="ECO:0000256" key="6">
    <source>
        <dbReference type="SAM" id="SignalP"/>
    </source>
</evidence>
<evidence type="ECO:0000313" key="8">
    <source>
        <dbReference type="EMBL" id="SAY43958.1"/>
    </source>
</evidence>
<accession>A0A1C3HG20</accession>
<protein>
    <submittedName>
        <fullName evidence="8">Iron complex transport system substrate-binding protein</fullName>
    </submittedName>
</protein>
<feature type="chain" id="PRO_5008675165" evidence="6">
    <location>
        <begin position="21"/>
        <end position="285"/>
    </location>
</feature>
<organism evidence="8">
    <name type="scientific">Serratia marcescens</name>
    <dbReference type="NCBI Taxonomy" id="615"/>
    <lineage>
        <taxon>Bacteria</taxon>
        <taxon>Pseudomonadati</taxon>
        <taxon>Pseudomonadota</taxon>
        <taxon>Gammaproteobacteria</taxon>
        <taxon>Enterobacterales</taxon>
        <taxon>Yersiniaceae</taxon>
        <taxon>Serratia</taxon>
    </lineage>
</organism>
<dbReference type="PANTHER" id="PTHR30532">
    <property type="entry name" value="IRON III DICITRATE-BINDING PERIPLASMIC PROTEIN"/>
    <property type="match status" value="1"/>
</dbReference>
<dbReference type="PROSITE" id="PS50983">
    <property type="entry name" value="FE_B12_PBP"/>
    <property type="match status" value="1"/>
</dbReference>
<keyword evidence="4" id="KW-0406">Ion transport</keyword>
<evidence type="ECO:0000256" key="2">
    <source>
        <dbReference type="ARBA" id="ARBA00008814"/>
    </source>
</evidence>
<dbReference type="EMBL" id="LT575490">
    <property type="protein sequence ID" value="SAY43958.1"/>
    <property type="molecule type" value="Genomic_DNA"/>
</dbReference>
<comment type="similarity">
    <text evidence="2">Belongs to the bacterial solute-binding protein 8 family.</text>
</comment>
<dbReference type="Gene3D" id="3.40.50.1980">
    <property type="entry name" value="Nitrogenase molybdenum iron protein domain"/>
    <property type="match status" value="2"/>
</dbReference>
<sequence>MLSRRRLLTALLLAPLYARADAGRPPQKLAVLDWGLTEILLALGVTPAGVSAPDWYRKLIPTPALPASALDLGLLFQPNLETLYALRPDAIVITPQHALLKPALERIAPTIALPAHGLAELISAARQLGERLQRQPQAAQILTSLNGKLSRASLLARQVERPALLAAPVDALHLRVYTAGSLPGDVLAACGLRNGWQGGAGAEGSVLVELTRIADLNARLMLLTPDDQRESVSQWRQSPLWQRLPLTAAHNLNLIEENISDAGALITAGRFADIFTGMMMRWRDA</sequence>
<proteinExistence type="inferred from homology"/>
<evidence type="ECO:0000256" key="1">
    <source>
        <dbReference type="ARBA" id="ARBA00004196"/>
    </source>
</evidence>
<dbReference type="SUPFAM" id="SSF53807">
    <property type="entry name" value="Helical backbone' metal receptor"/>
    <property type="match status" value="1"/>
</dbReference>